<dbReference type="OrthoDB" id="2889025at2"/>
<evidence type="ECO:0000259" key="1">
    <source>
        <dbReference type="Pfam" id="PF02625"/>
    </source>
</evidence>
<dbReference type="EMBL" id="QLUW01000002">
    <property type="protein sequence ID" value="RAP75730.1"/>
    <property type="molecule type" value="Genomic_DNA"/>
</dbReference>
<reference evidence="2 3" key="1">
    <citation type="submission" date="2018-06" db="EMBL/GenBank/DDBJ databases">
        <title>Paenibacillus montanisoli sp. nov., isolated from mountain area soil.</title>
        <authorList>
            <person name="Wu M."/>
        </authorList>
    </citation>
    <scope>NUCLEOTIDE SEQUENCE [LARGE SCALE GENOMIC DNA]</scope>
    <source>
        <strain evidence="2 3">RA17</strain>
    </source>
</reference>
<feature type="domain" description="XdhC- CoxI" evidence="1">
    <location>
        <begin position="16"/>
        <end position="77"/>
    </location>
</feature>
<organism evidence="2 3">
    <name type="scientific">Paenibacillus montanisoli</name>
    <dbReference type="NCBI Taxonomy" id="2081970"/>
    <lineage>
        <taxon>Bacteria</taxon>
        <taxon>Bacillati</taxon>
        <taxon>Bacillota</taxon>
        <taxon>Bacilli</taxon>
        <taxon>Bacillales</taxon>
        <taxon>Paenibacillaceae</taxon>
        <taxon>Paenibacillus</taxon>
    </lineage>
</organism>
<dbReference type="InterPro" id="IPR052698">
    <property type="entry name" value="MoCofactor_Util/Proc"/>
</dbReference>
<evidence type="ECO:0000313" key="2">
    <source>
        <dbReference type="EMBL" id="RAP75730.1"/>
    </source>
</evidence>
<dbReference type="Proteomes" id="UP000249260">
    <property type="component" value="Unassembled WGS sequence"/>
</dbReference>
<dbReference type="Pfam" id="PF02625">
    <property type="entry name" value="XdhC_CoxI"/>
    <property type="match status" value="1"/>
</dbReference>
<dbReference type="RefSeq" id="WP_112881955.1">
    <property type="nucleotide sequence ID" value="NZ_QLUW01000002.1"/>
</dbReference>
<protein>
    <submittedName>
        <fullName evidence="2">XdhC family protein</fullName>
    </submittedName>
</protein>
<dbReference type="PANTHER" id="PTHR30388">
    <property type="entry name" value="ALDEHYDE OXIDOREDUCTASE MOLYBDENUM COFACTOR ASSEMBLY PROTEIN"/>
    <property type="match status" value="1"/>
</dbReference>
<keyword evidence="3" id="KW-1185">Reference proteome</keyword>
<dbReference type="PANTHER" id="PTHR30388:SF6">
    <property type="entry name" value="XANTHINE DEHYDROGENASE SUBUNIT A-RELATED"/>
    <property type="match status" value="1"/>
</dbReference>
<accession>A0A328TZ92</accession>
<name>A0A328TZ92_9BACL</name>
<sequence length="105" mass="10973">MSELELLKRIVEIKSTGANAALATVIRTKGSTPRKVGAKMIIYADGTIAGTIGGGCGEGEVIEQAIQVIAEKKCTQHTVDLTAGLFYEDGGICGGIQVVFIEPIH</sequence>
<dbReference type="InterPro" id="IPR003777">
    <property type="entry name" value="XdhC_CoxI"/>
</dbReference>
<comment type="caution">
    <text evidence="2">The sequence shown here is derived from an EMBL/GenBank/DDBJ whole genome shotgun (WGS) entry which is preliminary data.</text>
</comment>
<proteinExistence type="predicted"/>
<evidence type="ECO:0000313" key="3">
    <source>
        <dbReference type="Proteomes" id="UP000249260"/>
    </source>
</evidence>
<gene>
    <name evidence="2" type="ORF">DL346_09755</name>
</gene>
<dbReference type="AlphaFoldDB" id="A0A328TZ92"/>